<reference evidence="2 3" key="1">
    <citation type="journal article" date="2018" name="Syst. Appl. Microbiol.">
        <title>Agrobacterium rosae sp. nov., isolated from galls on different agricultural crops.</title>
        <authorList>
            <person name="Kuzmanovic N."/>
            <person name="Pulawska J."/>
            <person name="Smalla K."/>
            <person name="Nesme X."/>
        </authorList>
    </citation>
    <scope>NUCLEOTIDE SEQUENCE [LARGE SCALE GENOMIC DNA]</scope>
    <source>
        <strain evidence="2 3">NCPPB 1650</strain>
    </source>
</reference>
<dbReference type="Pfam" id="PF14023">
    <property type="entry name" value="Bestrophin-like"/>
    <property type="match status" value="1"/>
</dbReference>
<evidence type="ECO:0008006" key="4">
    <source>
        <dbReference type="Google" id="ProtNLM"/>
    </source>
</evidence>
<evidence type="ECO:0000256" key="1">
    <source>
        <dbReference type="SAM" id="Phobius"/>
    </source>
</evidence>
<accession>A0AAE5RX97</accession>
<sequence length="252" mass="27906">MMTEFWLALAVFACLLAASLGAMVISPRLSAHHKDDETNAVIRLVANIFVVMTSLVFGLMINSSKNTFETVNANSHSYATNLILLDHSLRSYGIGAREARQSLTDYIQQAIEHPTRADDSLKGVSDPAGAALDRLSDVLMTIQPVEQYHQDLASDIRRQFQRIVEQRWTIIEQSEGVIPMPLVGILVAWLVLIFGSFGYRAPRNAIVVTSFVIAAGLLASAFYLVLDMDIPFRGFIQVSDEPLRRALAEVRS</sequence>
<organism evidence="2 3">
    <name type="scientific">Agrobacterium rosae</name>
    <dbReference type="NCBI Taxonomy" id="1972867"/>
    <lineage>
        <taxon>Bacteria</taxon>
        <taxon>Pseudomonadati</taxon>
        <taxon>Pseudomonadota</taxon>
        <taxon>Alphaproteobacteria</taxon>
        <taxon>Hyphomicrobiales</taxon>
        <taxon>Rhizobiaceae</taxon>
        <taxon>Rhizobium/Agrobacterium group</taxon>
        <taxon>Agrobacterium</taxon>
    </lineage>
</organism>
<protein>
    <recommendedName>
        <fullName evidence="4">DUF4239 domain-containing protein</fullName>
    </recommendedName>
</protein>
<feature type="transmembrane region" description="Helical" evidence="1">
    <location>
        <begin position="205"/>
        <end position="226"/>
    </location>
</feature>
<gene>
    <name evidence="2" type="ORF">CPJ18_14745</name>
</gene>
<comment type="caution">
    <text evidence="2">The sequence shown here is derived from an EMBL/GenBank/DDBJ whole genome shotgun (WGS) entry which is preliminary data.</text>
</comment>
<dbReference type="InterPro" id="IPR025333">
    <property type="entry name" value="DUF4239"/>
</dbReference>
<evidence type="ECO:0000313" key="3">
    <source>
        <dbReference type="Proteomes" id="UP000237447"/>
    </source>
</evidence>
<dbReference type="AlphaFoldDB" id="A0AAE5RX97"/>
<keyword evidence="1" id="KW-1133">Transmembrane helix</keyword>
<name>A0AAE5RX97_9HYPH</name>
<evidence type="ECO:0000313" key="2">
    <source>
        <dbReference type="EMBL" id="POO50787.1"/>
    </source>
</evidence>
<keyword evidence="1" id="KW-0812">Transmembrane</keyword>
<feature type="transmembrane region" description="Helical" evidence="1">
    <location>
        <begin position="40"/>
        <end position="61"/>
    </location>
</feature>
<keyword evidence="1" id="KW-0472">Membrane</keyword>
<dbReference type="Proteomes" id="UP000237447">
    <property type="component" value="Unassembled WGS sequence"/>
</dbReference>
<feature type="transmembrane region" description="Helical" evidence="1">
    <location>
        <begin position="177"/>
        <end position="199"/>
    </location>
</feature>
<dbReference type="EMBL" id="NXEJ01000007">
    <property type="protein sequence ID" value="POO50787.1"/>
    <property type="molecule type" value="Genomic_DNA"/>
</dbReference>
<proteinExistence type="predicted"/>